<accession>A0A1G5EMD6</accession>
<keyword evidence="1" id="KW-0812">Transmembrane</keyword>
<evidence type="ECO:0000313" key="3">
    <source>
        <dbReference type="Proteomes" id="UP000183104"/>
    </source>
</evidence>
<evidence type="ECO:0000256" key="1">
    <source>
        <dbReference type="SAM" id="Phobius"/>
    </source>
</evidence>
<keyword evidence="1" id="KW-1133">Transmembrane helix</keyword>
<sequence length="101" mass="11729">MGAWEWARDWCRHRWGKDKHKGDNWLGGSRSFAQYAYRIRIVPLGDLYARLDTNKESDPVRRSYAQAEIERRRNRRMIAGTIIGFIVGGVVSAYAKFLLGI</sequence>
<proteinExistence type="predicted"/>
<evidence type="ECO:0000313" key="2">
    <source>
        <dbReference type="EMBL" id="SCY27840.1"/>
    </source>
</evidence>
<feature type="transmembrane region" description="Helical" evidence="1">
    <location>
        <begin position="78"/>
        <end position="99"/>
    </location>
</feature>
<dbReference type="EMBL" id="FMUN01000004">
    <property type="protein sequence ID" value="SCY27840.1"/>
    <property type="molecule type" value="Genomic_DNA"/>
</dbReference>
<reference evidence="3" key="1">
    <citation type="submission" date="2016-10" db="EMBL/GenBank/DDBJ databases">
        <authorList>
            <person name="Varghese N."/>
        </authorList>
    </citation>
    <scope>NUCLEOTIDE SEQUENCE [LARGE SCALE GENOMIC DNA]</scope>
    <source>
        <strain evidence="3">HL 19</strain>
    </source>
</reference>
<dbReference type="AlphaFoldDB" id="A0A1G5EMD6"/>
<name>A0A1G5EMD6_9GAMM</name>
<protein>
    <submittedName>
        <fullName evidence="2">Uncharacterized protein</fullName>
    </submittedName>
</protein>
<keyword evidence="3" id="KW-1185">Reference proteome</keyword>
<organism evidence="2 3">
    <name type="scientific">Thiohalorhabdus denitrificans</name>
    <dbReference type="NCBI Taxonomy" id="381306"/>
    <lineage>
        <taxon>Bacteria</taxon>
        <taxon>Pseudomonadati</taxon>
        <taxon>Pseudomonadota</taxon>
        <taxon>Gammaproteobacteria</taxon>
        <taxon>Thiohalorhabdales</taxon>
        <taxon>Thiohalorhabdaceae</taxon>
        <taxon>Thiohalorhabdus</taxon>
    </lineage>
</organism>
<keyword evidence="1" id="KW-0472">Membrane</keyword>
<dbReference type="Proteomes" id="UP000183104">
    <property type="component" value="Unassembled WGS sequence"/>
</dbReference>
<gene>
    <name evidence="2" type="ORF">SAMN05661077_1684</name>
</gene>